<dbReference type="Gene3D" id="3.40.1090.10">
    <property type="entry name" value="Cytosolic phospholipase A2 catalytic domain"/>
    <property type="match status" value="2"/>
</dbReference>
<keyword evidence="3" id="KW-1133">Transmembrane helix</keyword>
<evidence type="ECO:0000256" key="3">
    <source>
        <dbReference type="SAM" id="Phobius"/>
    </source>
</evidence>
<feature type="domain" description="PNPLA" evidence="4">
    <location>
        <begin position="13"/>
        <end position="260"/>
    </location>
</feature>
<dbReference type="PROSITE" id="PS51635">
    <property type="entry name" value="PNPLA"/>
    <property type="match status" value="1"/>
</dbReference>
<dbReference type="InterPro" id="IPR002641">
    <property type="entry name" value="PNPLA_dom"/>
</dbReference>
<feature type="active site" description="Proton acceptor" evidence="2">
    <location>
        <position position="247"/>
    </location>
</feature>
<keyword evidence="2" id="KW-0378">Hydrolase</keyword>
<dbReference type="GO" id="GO:0016787">
    <property type="term" value="F:hydrolase activity"/>
    <property type="evidence" value="ECO:0007669"/>
    <property type="project" value="UniProtKB-UniRule"/>
</dbReference>
<sequence length="535" mass="57970">MASRSMRSKRAILVFEGGGAKGLVHVGALHAIEELEPHIMGVAGTSAGAILAALVAAGYRAEELFALDGSHTILQDLHLGRATELFGDAWSIIRGFRWCLDHWKLLLGGLGSFFVLFSAWVGWHLDRETWGLAPVFGMPLFMLAVMAVVVLVFRWLCAGLCSTDTFTINMDRALRRKIGSVGPKGRVCFKDLPRPLKIVATNLESGELTLFSQEHTPQVAVADAVAASIAIPVIFSPKIIAGVPYYDGGLVSNLPAWTFDEERALDPDAHTIAIEIVENERRKTGGPTAFLKPFQNLAAATRAALFGAGVLNKRAAAGLYALPIRTDVRVLDFDLGADQAAKMVDAAYQWTSANVIYELDTRPSLLQSACRDVHEIVVDLLKAGGHGIAGEVRVCLAMAEPGTHRSLRYLHGHNRSRHPDETLTVPIDGSLAGHVFCTGKPTFDAAPFTFRLAGDANRRLRRLLWTAMTWQLAIPIYSSVDDGHALPAMVLLLDGNGNAAYVRDVLNDDFASFASSMLSHVIGLADSERPHGERQ</sequence>
<reference evidence="5 6" key="1">
    <citation type="submission" date="2017-04" db="EMBL/GenBank/DDBJ databases">
        <authorList>
            <person name="Afonso C.L."/>
            <person name="Miller P.J."/>
            <person name="Scott M.A."/>
            <person name="Spackman E."/>
            <person name="Goraichik I."/>
            <person name="Dimitrov K.M."/>
            <person name="Suarez D.L."/>
            <person name="Swayne D.E."/>
        </authorList>
    </citation>
    <scope>NUCLEOTIDE SEQUENCE [LARGE SCALE GENOMIC DNA]</scope>
    <source>
        <strain evidence="5 6">A2P</strain>
    </source>
</reference>
<evidence type="ECO:0000313" key="5">
    <source>
        <dbReference type="EMBL" id="SMF87267.1"/>
    </source>
</evidence>
<gene>
    <name evidence="5" type="ORF">SAMN02982917_6219</name>
</gene>
<feature type="active site" description="Nucleophile" evidence="2">
    <location>
        <position position="46"/>
    </location>
</feature>
<dbReference type="EMBL" id="FXAK01000008">
    <property type="protein sequence ID" value="SMF87267.1"/>
    <property type="molecule type" value="Genomic_DNA"/>
</dbReference>
<dbReference type="Pfam" id="PF01734">
    <property type="entry name" value="Patatin"/>
    <property type="match status" value="2"/>
</dbReference>
<dbReference type="InterPro" id="IPR016035">
    <property type="entry name" value="Acyl_Trfase/lysoPLipase"/>
</dbReference>
<evidence type="ECO:0000259" key="4">
    <source>
        <dbReference type="PROSITE" id="PS51635"/>
    </source>
</evidence>
<feature type="short sequence motif" description="GXSXG" evidence="2">
    <location>
        <begin position="44"/>
        <end position="48"/>
    </location>
</feature>
<dbReference type="InterPro" id="IPR052580">
    <property type="entry name" value="Lipid_Hydrolase"/>
</dbReference>
<evidence type="ECO:0000256" key="2">
    <source>
        <dbReference type="PROSITE-ProRule" id="PRU01161"/>
    </source>
</evidence>
<feature type="transmembrane region" description="Helical" evidence="3">
    <location>
        <begin position="135"/>
        <end position="156"/>
    </location>
</feature>
<evidence type="ECO:0000256" key="1">
    <source>
        <dbReference type="ARBA" id="ARBA00023098"/>
    </source>
</evidence>
<evidence type="ECO:0000313" key="6">
    <source>
        <dbReference type="Proteomes" id="UP000192936"/>
    </source>
</evidence>
<keyword evidence="3" id="KW-0472">Membrane</keyword>
<keyword evidence="1 2" id="KW-0443">Lipid metabolism</keyword>
<dbReference type="STRING" id="286727.SAMN02982917_6219"/>
<dbReference type="Proteomes" id="UP000192936">
    <property type="component" value="Unassembled WGS sequence"/>
</dbReference>
<feature type="short sequence motif" description="GXGXXG" evidence="2">
    <location>
        <begin position="17"/>
        <end position="22"/>
    </location>
</feature>
<dbReference type="SUPFAM" id="SSF52151">
    <property type="entry name" value="FabD/lysophospholipase-like"/>
    <property type="match status" value="1"/>
</dbReference>
<feature type="transmembrane region" description="Helical" evidence="3">
    <location>
        <begin position="103"/>
        <end position="123"/>
    </location>
</feature>
<keyword evidence="3" id="KW-0812">Transmembrane</keyword>
<organism evidence="5 6">
    <name type="scientific">Azospirillum oryzae</name>
    <dbReference type="NCBI Taxonomy" id="286727"/>
    <lineage>
        <taxon>Bacteria</taxon>
        <taxon>Pseudomonadati</taxon>
        <taxon>Pseudomonadota</taxon>
        <taxon>Alphaproteobacteria</taxon>
        <taxon>Rhodospirillales</taxon>
        <taxon>Azospirillaceae</taxon>
        <taxon>Azospirillum</taxon>
    </lineage>
</organism>
<dbReference type="PANTHER" id="PTHR46394:SF1">
    <property type="entry name" value="PNPLA DOMAIN-CONTAINING PROTEIN"/>
    <property type="match status" value="1"/>
</dbReference>
<name>A0A1X7HJ73_9PROT</name>
<accession>A0A1X7HJ73</accession>
<proteinExistence type="predicted"/>
<feature type="short sequence motif" description="DGA/G" evidence="2">
    <location>
        <begin position="247"/>
        <end position="249"/>
    </location>
</feature>
<keyword evidence="2" id="KW-0442">Lipid degradation</keyword>
<dbReference type="AlphaFoldDB" id="A0A1X7HJ73"/>
<dbReference type="PANTHER" id="PTHR46394">
    <property type="entry name" value="ANNEXIN"/>
    <property type="match status" value="1"/>
</dbReference>
<dbReference type="GO" id="GO:0016042">
    <property type="term" value="P:lipid catabolic process"/>
    <property type="evidence" value="ECO:0007669"/>
    <property type="project" value="UniProtKB-UniRule"/>
</dbReference>
<protein>
    <submittedName>
        <fullName evidence="5">NTE family protein</fullName>
    </submittedName>
</protein>